<proteinExistence type="predicted"/>
<protein>
    <submittedName>
        <fullName evidence="1">DUF2961 domain-containing protein</fullName>
    </submittedName>
</protein>
<reference evidence="1" key="2">
    <citation type="journal article" date="2021" name="PeerJ">
        <title>Extensive microbial diversity within the chicken gut microbiome revealed by metagenomics and culture.</title>
        <authorList>
            <person name="Gilroy R."/>
            <person name="Ravi A."/>
            <person name="Getino M."/>
            <person name="Pursley I."/>
            <person name="Horton D.L."/>
            <person name="Alikhan N.F."/>
            <person name="Baker D."/>
            <person name="Gharbi K."/>
            <person name="Hall N."/>
            <person name="Watson M."/>
            <person name="Adriaenssens E.M."/>
            <person name="Foster-Nyarko E."/>
            <person name="Jarju S."/>
            <person name="Secka A."/>
            <person name="Antonio M."/>
            <person name="Oren A."/>
            <person name="Chaudhuri R.R."/>
            <person name="La Ragione R."/>
            <person name="Hildebrand F."/>
            <person name="Pallen M.J."/>
        </authorList>
    </citation>
    <scope>NUCLEOTIDE SEQUENCE</scope>
    <source>
        <strain evidence="1">6276</strain>
    </source>
</reference>
<sequence>MKKNSHSRTILLLLLISFIVSLFGGCGKTEMRYEGPGYGVGAYQSIDELAALKNDIIFEQQSSYDRDGGNADGFGLVLPDGSNDSGEPTGEESAIRRVLLDVQSPGVVYRMWFTNFGEVPNLRIYVDGDKVVDMDVAELTSGKHYPFVAPFVQDKTQSSGGMVCYLPIVFSKSIKIIGSGNFYYNIDYHLYPADAELEPFKMDMDISKASKILEEVSADPKYKSDNKYLKDSFSLAPQSKKEIMLSGKRSISSIEMKISDIEAVCSDRTEYEDGGIKMSAGSSVSFVMKAKDAKFLTGRFALLSETQRAKVYVNGNKVSDLSVRKRRADGFEWKDNIYFENFNIELPAASTSGRDEITVQFVAESDIYLYRFWTKNGDLIIDDYDLGDSNADKAHNLTKKGSVASSVQTAEYDPNSLLSDAEKESIFKDEDFLNNIYIKIYFDKKEKPNVEAPISSFFGFGNFGPYKTLTLMTGLKEDGTMYCYYPMPFISDCRIEIENRNLSAADSVEITVGHKPFEGDMDDYGYFSTQYSEYISETDSMLRPKEYFNILTTEGAGHLVGVTLSMTGDYFGDTSRYYLEGDEVGYIDGKMSHTLHGTGTEDFFNGGWYFNNGTQVNALYGNPVHNYRDGMDRTVMVRSLVADYITFRDGIELVMEHGGANNRTDSNVYVLSYYYHNDRAQMKETDSFSVVDSNEVNTHNYVMSSGETLPFTGTLEALYSKRSYSTNFNYVKDYSQFEITIDSSNKGVILRRFMDASLLEQAALVYVDGQEVGIWNERQRAALGFVRWEDYFIPAKYTQGKNKITIKLKNLMNEDGNSVA</sequence>
<name>A0A9D1F031_9BACT</name>
<accession>A0A9D1F031</accession>
<reference evidence="1" key="1">
    <citation type="submission" date="2020-10" db="EMBL/GenBank/DDBJ databases">
        <authorList>
            <person name="Gilroy R."/>
        </authorList>
    </citation>
    <scope>NUCLEOTIDE SEQUENCE</scope>
    <source>
        <strain evidence="1">6276</strain>
    </source>
</reference>
<gene>
    <name evidence="1" type="ORF">IAC10_09685</name>
</gene>
<dbReference type="AlphaFoldDB" id="A0A9D1F031"/>
<evidence type="ECO:0000313" key="1">
    <source>
        <dbReference type="EMBL" id="HIS36879.1"/>
    </source>
</evidence>
<dbReference type="EMBL" id="DVIU01000190">
    <property type="protein sequence ID" value="HIS36879.1"/>
    <property type="molecule type" value="Genomic_DNA"/>
</dbReference>
<organism evidence="1 2">
    <name type="scientific">Candidatus Scatousia excrementigallinarum</name>
    <dbReference type="NCBI Taxonomy" id="2840935"/>
    <lineage>
        <taxon>Bacteria</taxon>
        <taxon>Candidatus Scatousia</taxon>
    </lineage>
</organism>
<dbReference type="InterPro" id="IPR021345">
    <property type="entry name" value="DUF2961"/>
</dbReference>
<dbReference type="PROSITE" id="PS51257">
    <property type="entry name" value="PROKAR_LIPOPROTEIN"/>
    <property type="match status" value="1"/>
</dbReference>
<evidence type="ECO:0000313" key="2">
    <source>
        <dbReference type="Proteomes" id="UP000823928"/>
    </source>
</evidence>
<dbReference type="Proteomes" id="UP000823928">
    <property type="component" value="Unassembled WGS sequence"/>
</dbReference>
<dbReference type="Pfam" id="PF11175">
    <property type="entry name" value="DUF2961"/>
    <property type="match status" value="1"/>
</dbReference>
<feature type="non-terminal residue" evidence="1">
    <location>
        <position position="820"/>
    </location>
</feature>
<comment type="caution">
    <text evidence="1">The sequence shown here is derived from an EMBL/GenBank/DDBJ whole genome shotgun (WGS) entry which is preliminary data.</text>
</comment>
<dbReference type="Gene3D" id="2.60.120.1390">
    <property type="match status" value="3"/>
</dbReference>